<reference evidence="12" key="1">
    <citation type="submission" date="2020-10" db="EMBL/GenBank/DDBJ databases">
        <title>High-Quality Genome Resource of Clonostachys rosea strain S41 by Oxford Nanopore Long-Read Sequencing.</title>
        <authorList>
            <person name="Wang H."/>
        </authorList>
    </citation>
    <scope>NUCLEOTIDE SEQUENCE</scope>
    <source>
        <strain evidence="12">S41</strain>
    </source>
</reference>
<dbReference type="UniPathway" id="UPA00378"/>
<organism evidence="12 13">
    <name type="scientific">Bionectria ochroleuca</name>
    <name type="common">Gliocladium roseum</name>
    <dbReference type="NCBI Taxonomy" id="29856"/>
    <lineage>
        <taxon>Eukaryota</taxon>
        <taxon>Fungi</taxon>
        <taxon>Dikarya</taxon>
        <taxon>Ascomycota</taxon>
        <taxon>Pezizomycotina</taxon>
        <taxon>Sordariomycetes</taxon>
        <taxon>Hypocreomycetidae</taxon>
        <taxon>Hypocreales</taxon>
        <taxon>Bionectriaceae</taxon>
        <taxon>Clonostachys</taxon>
    </lineage>
</organism>
<protein>
    <recommendedName>
        <fullName evidence="4">mannosyl-oligosaccharide 1,2-alpha-mannosidase</fullName>
        <ecNumber evidence="4">3.2.1.113</ecNumber>
    </recommendedName>
</protein>
<dbReference type="SUPFAM" id="SSF48225">
    <property type="entry name" value="Seven-hairpin glycosidases"/>
    <property type="match status" value="1"/>
</dbReference>
<dbReference type="EC" id="3.2.1.113" evidence="4"/>
<evidence type="ECO:0000256" key="1">
    <source>
        <dbReference type="ARBA" id="ARBA00001913"/>
    </source>
</evidence>
<evidence type="ECO:0000256" key="10">
    <source>
        <dbReference type="ARBA" id="ARBA00048605"/>
    </source>
</evidence>
<proteinExistence type="inferred from homology"/>
<dbReference type="Gene3D" id="1.50.10.10">
    <property type="match status" value="1"/>
</dbReference>
<keyword evidence="6" id="KW-0378">Hydrolase</keyword>
<dbReference type="Proteomes" id="UP000616885">
    <property type="component" value="Unassembled WGS sequence"/>
</dbReference>
<keyword evidence="7 11" id="KW-0106">Calcium</keyword>
<gene>
    <name evidence="12" type="ORF">IM811_013344</name>
</gene>
<evidence type="ECO:0000256" key="9">
    <source>
        <dbReference type="ARBA" id="ARBA00047669"/>
    </source>
</evidence>
<feature type="binding site" evidence="11">
    <location>
        <position position="81"/>
    </location>
    <ligand>
        <name>Ca(2+)</name>
        <dbReference type="ChEBI" id="CHEBI:29108"/>
    </ligand>
</feature>
<comment type="caution">
    <text evidence="12">The sequence shown here is derived from an EMBL/GenBank/DDBJ whole genome shotgun (WGS) entry which is preliminary data.</text>
</comment>
<dbReference type="InterPro" id="IPR036026">
    <property type="entry name" value="Seven-hairpin_glycosidases"/>
</dbReference>
<evidence type="ECO:0000256" key="11">
    <source>
        <dbReference type="PIRSR" id="PIRSR601382-2"/>
    </source>
</evidence>
<evidence type="ECO:0000313" key="13">
    <source>
        <dbReference type="Proteomes" id="UP000616885"/>
    </source>
</evidence>
<evidence type="ECO:0000256" key="2">
    <source>
        <dbReference type="ARBA" id="ARBA00004922"/>
    </source>
</evidence>
<dbReference type="GO" id="GO:0036503">
    <property type="term" value="P:ERAD pathway"/>
    <property type="evidence" value="ECO:0007669"/>
    <property type="project" value="UniProtKB-ARBA"/>
</dbReference>
<comment type="catalytic activity">
    <reaction evidence="10">
        <text>N(4)-(alpha-D-Man-(1-&gt;2)-alpha-D-Man-(1-&gt;2)-alpha-D-Man-(1-&gt;3)-[alpha-D-Man-(1-&gt;2)-alpha-D-Man-(1-&gt;3)-[alpha-D-Man-(1-&gt;2)-alpha-D-Man-(1-&gt;6)]-alpha-D-Man-(1-&gt;6)]-beta-D-Man-(1-&gt;4)-beta-D-GlcNAc-(1-&gt;4)-beta-D-GlcNAc)-L-asparaginyl-[protein] (N-glucan mannose isomer 9A1,2,3B1,2,3) + 4 H2O = N(4)-(alpha-D-Man-(1-&gt;3)-[alpha-D-Man-(1-&gt;3)-[alpha-D-Man-(1-&gt;6)]-alpha-D-Man-(1-&gt;6)]-beta-D-Man-(1-&gt;4)-beta-D-GlcNAc-(1-&gt;4)-beta-D-GlcNAc)-L-asparaginyl-[protein] (N-glucan mannose isomer 5A1,2) + 4 beta-D-mannose</text>
        <dbReference type="Rhea" id="RHEA:56008"/>
        <dbReference type="Rhea" id="RHEA-COMP:14356"/>
        <dbReference type="Rhea" id="RHEA-COMP:14367"/>
        <dbReference type="ChEBI" id="CHEBI:15377"/>
        <dbReference type="ChEBI" id="CHEBI:28563"/>
        <dbReference type="ChEBI" id="CHEBI:59087"/>
        <dbReference type="ChEBI" id="CHEBI:139493"/>
        <dbReference type="EC" id="3.2.1.113"/>
    </reaction>
</comment>
<comment type="similarity">
    <text evidence="3">Belongs to the glycosyl hydrolase 47 family.</text>
</comment>
<dbReference type="Pfam" id="PF01532">
    <property type="entry name" value="Glyco_hydro_47"/>
    <property type="match status" value="1"/>
</dbReference>
<dbReference type="PANTHER" id="PTHR11742:SF55">
    <property type="entry name" value="ENDOPLASMIC RETICULUM MANNOSYL-OLIGOSACCHARIDE 1,2-ALPHA-MANNOSIDASE"/>
    <property type="match status" value="1"/>
</dbReference>
<evidence type="ECO:0000313" key="12">
    <source>
        <dbReference type="EMBL" id="KAF9751550.1"/>
    </source>
</evidence>
<dbReference type="GO" id="GO:0016020">
    <property type="term" value="C:membrane"/>
    <property type="evidence" value="ECO:0007669"/>
    <property type="project" value="InterPro"/>
</dbReference>
<accession>A0A8H7N9H1</accession>
<keyword evidence="8" id="KW-1015">Disulfide bond</keyword>
<comment type="cofactor">
    <cofactor evidence="1 11">
        <name>Ca(2+)</name>
        <dbReference type="ChEBI" id="CHEBI:29108"/>
    </cofactor>
</comment>
<dbReference type="GO" id="GO:0004571">
    <property type="term" value="F:mannosyl-oligosaccharide 1,2-alpha-mannosidase activity"/>
    <property type="evidence" value="ECO:0007669"/>
    <property type="project" value="UniProtKB-EC"/>
</dbReference>
<evidence type="ECO:0000256" key="3">
    <source>
        <dbReference type="ARBA" id="ARBA00007658"/>
    </source>
</evidence>
<evidence type="ECO:0000256" key="8">
    <source>
        <dbReference type="ARBA" id="ARBA00023157"/>
    </source>
</evidence>
<sequence>MWRITGDVKYREWGWEMFESFLEHTAVEDNGGFTSLSNANVVPPRVKDNMESFWLAETLKYLYLLFSPNDLLPLDKIVLNTEAHPLPRFNMGKLFSTGWKRLPRDAQGNLITEDVDADADVGADDA</sequence>
<dbReference type="GO" id="GO:0005975">
    <property type="term" value="P:carbohydrate metabolic process"/>
    <property type="evidence" value="ECO:0007669"/>
    <property type="project" value="InterPro"/>
</dbReference>
<dbReference type="AlphaFoldDB" id="A0A8H7N9H1"/>
<evidence type="ECO:0000256" key="6">
    <source>
        <dbReference type="ARBA" id="ARBA00022801"/>
    </source>
</evidence>
<dbReference type="GO" id="GO:0005783">
    <property type="term" value="C:endoplasmic reticulum"/>
    <property type="evidence" value="ECO:0007669"/>
    <property type="project" value="TreeGrafter"/>
</dbReference>
<keyword evidence="5 11" id="KW-0479">Metal-binding</keyword>
<dbReference type="GO" id="GO:0005509">
    <property type="term" value="F:calcium ion binding"/>
    <property type="evidence" value="ECO:0007669"/>
    <property type="project" value="InterPro"/>
</dbReference>
<dbReference type="InterPro" id="IPR050749">
    <property type="entry name" value="Glycosyl_Hydrolase_47"/>
</dbReference>
<dbReference type="InterPro" id="IPR012341">
    <property type="entry name" value="6hp_glycosidase-like_sf"/>
</dbReference>
<comment type="pathway">
    <text evidence="2">Protein modification; protein glycosylation.</text>
</comment>
<evidence type="ECO:0000256" key="4">
    <source>
        <dbReference type="ARBA" id="ARBA00012238"/>
    </source>
</evidence>
<evidence type="ECO:0000256" key="5">
    <source>
        <dbReference type="ARBA" id="ARBA00022723"/>
    </source>
</evidence>
<name>A0A8H7N9H1_BIOOC</name>
<dbReference type="PANTHER" id="PTHR11742">
    <property type="entry name" value="MANNOSYL-OLIGOSACCHARIDE ALPHA-1,2-MANNOSIDASE-RELATED"/>
    <property type="match status" value="1"/>
</dbReference>
<evidence type="ECO:0000256" key="7">
    <source>
        <dbReference type="ARBA" id="ARBA00022837"/>
    </source>
</evidence>
<dbReference type="InterPro" id="IPR001382">
    <property type="entry name" value="Glyco_hydro_47"/>
</dbReference>
<dbReference type="EMBL" id="JADCTT010000005">
    <property type="protein sequence ID" value="KAF9751550.1"/>
    <property type="molecule type" value="Genomic_DNA"/>
</dbReference>
<comment type="catalytic activity">
    <reaction evidence="9">
        <text>N(4)-(alpha-D-Man-(1-&gt;2)-alpha-D-Man-(1-&gt;2)-alpha-D-Man-(1-&gt;3)-[alpha-D-Man-(1-&gt;3)-[alpha-D-Man-(1-&gt;2)-alpha-D-Man-(1-&gt;6)]-alpha-D-Man-(1-&gt;6)]-beta-D-Man-(1-&gt;4)-beta-D-GlcNAc-(1-&gt;4)-beta-D-GlcNAc)-L-asparaginyl-[protein] (N-glucan mannose isomer 8A1,2,3B1,3) + 3 H2O = N(4)-(alpha-D-Man-(1-&gt;3)-[alpha-D-Man-(1-&gt;3)-[alpha-D-Man-(1-&gt;6)]-alpha-D-Man-(1-&gt;6)]-beta-D-Man-(1-&gt;4)-beta-D-GlcNAc-(1-&gt;4)-beta-D-GlcNAc)-L-asparaginyl-[protein] (N-glucan mannose isomer 5A1,2) + 3 beta-D-mannose</text>
        <dbReference type="Rhea" id="RHEA:56028"/>
        <dbReference type="Rhea" id="RHEA-COMP:14358"/>
        <dbReference type="Rhea" id="RHEA-COMP:14367"/>
        <dbReference type="ChEBI" id="CHEBI:15377"/>
        <dbReference type="ChEBI" id="CHEBI:28563"/>
        <dbReference type="ChEBI" id="CHEBI:59087"/>
        <dbReference type="ChEBI" id="CHEBI:60628"/>
        <dbReference type="EC" id="3.2.1.113"/>
    </reaction>
</comment>